<proteinExistence type="predicted"/>
<reference evidence="1 2" key="1">
    <citation type="journal article" date="2023" name="Int. J. Mol. Sci.">
        <title>De Novo Assembly and Annotation of 11 Diverse Shrub Willow (Salix) Genomes Reveals Novel Gene Organization in Sex-Linked Regions.</title>
        <authorList>
            <person name="Hyden B."/>
            <person name="Feng K."/>
            <person name="Yates T.B."/>
            <person name="Jawdy S."/>
            <person name="Cereghino C."/>
            <person name="Smart L.B."/>
            <person name="Muchero W."/>
        </authorList>
    </citation>
    <scope>NUCLEOTIDE SEQUENCE [LARGE SCALE GENOMIC DNA]</scope>
    <source>
        <tissue evidence="1">Shoot tip</tissue>
    </source>
</reference>
<comment type="caution">
    <text evidence="1">The sequence shown here is derived from an EMBL/GenBank/DDBJ whole genome shotgun (WGS) entry which is preliminary data.</text>
</comment>
<dbReference type="Proteomes" id="UP001162972">
    <property type="component" value="Chromosome 17"/>
</dbReference>
<dbReference type="EMBL" id="JAPFFJ010000008">
    <property type="protein sequence ID" value="KAJ6421640.1"/>
    <property type="molecule type" value="Genomic_DNA"/>
</dbReference>
<keyword evidence="2" id="KW-1185">Reference proteome</keyword>
<gene>
    <name evidence="1" type="ORF">OIU84_028920</name>
</gene>
<evidence type="ECO:0000313" key="2">
    <source>
        <dbReference type="Proteomes" id="UP001162972"/>
    </source>
</evidence>
<name>A0AAD6KDV6_9ROSI</name>
<evidence type="ECO:0000313" key="1">
    <source>
        <dbReference type="EMBL" id="KAJ6421640.1"/>
    </source>
</evidence>
<sequence length="73" mass="8617">MAASGLISNCYCCSWLSVWSWCRGKEITMLLPDSHHCGCYWTENSHQAAALWRNPWRNYHRGEAWRCRQSSCY</sequence>
<protein>
    <submittedName>
        <fullName evidence="1">Uncharacterized protein</fullName>
    </submittedName>
</protein>
<dbReference type="AlphaFoldDB" id="A0AAD6KDV6"/>
<accession>A0AAD6KDV6</accession>
<organism evidence="1 2">
    <name type="scientific">Salix udensis</name>
    <dbReference type="NCBI Taxonomy" id="889485"/>
    <lineage>
        <taxon>Eukaryota</taxon>
        <taxon>Viridiplantae</taxon>
        <taxon>Streptophyta</taxon>
        <taxon>Embryophyta</taxon>
        <taxon>Tracheophyta</taxon>
        <taxon>Spermatophyta</taxon>
        <taxon>Magnoliopsida</taxon>
        <taxon>eudicotyledons</taxon>
        <taxon>Gunneridae</taxon>
        <taxon>Pentapetalae</taxon>
        <taxon>rosids</taxon>
        <taxon>fabids</taxon>
        <taxon>Malpighiales</taxon>
        <taxon>Salicaceae</taxon>
        <taxon>Saliceae</taxon>
        <taxon>Salix</taxon>
    </lineage>
</organism>